<dbReference type="PANTHER" id="PTHR38042">
    <property type="entry name" value="UROPORPHYRINOGEN-III SYNTHASE, CHLOROPLASTIC"/>
    <property type="match status" value="1"/>
</dbReference>
<dbReference type="GO" id="GO:0004852">
    <property type="term" value="F:uroporphyrinogen-III synthase activity"/>
    <property type="evidence" value="ECO:0007669"/>
    <property type="project" value="UniProtKB-UniRule"/>
</dbReference>
<dbReference type="GO" id="GO:0006780">
    <property type="term" value="P:uroporphyrinogen III biosynthetic process"/>
    <property type="evidence" value="ECO:0007669"/>
    <property type="project" value="UniProtKB-UniRule"/>
</dbReference>
<evidence type="ECO:0000256" key="6">
    <source>
        <dbReference type="ARBA" id="ARBA00037589"/>
    </source>
</evidence>
<dbReference type="Gene3D" id="3.40.50.10090">
    <property type="match status" value="2"/>
</dbReference>
<keyword evidence="12" id="KW-1185">Reference proteome</keyword>
<evidence type="ECO:0000256" key="3">
    <source>
        <dbReference type="ARBA" id="ARBA00013109"/>
    </source>
</evidence>
<evidence type="ECO:0000256" key="5">
    <source>
        <dbReference type="ARBA" id="ARBA00023244"/>
    </source>
</evidence>
<dbReference type="OrthoDB" id="7163809at2"/>
<comment type="caution">
    <text evidence="11">The sequence shown here is derived from an EMBL/GenBank/DDBJ whole genome shotgun (WGS) entry which is preliminary data.</text>
</comment>
<evidence type="ECO:0000256" key="7">
    <source>
        <dbReference type="ARBA" id="ARBA00040167"/>
    </source>
</evidence>
<dbReference type="GO" id="GO:0006782">
    <property type="term" value="P:protoporphyrinogen IX biosynthetic process"/>
    <property type="evidence" value="ECO:0007669"/>
    <property type="project" value="UniProtKB-UniRule"/>
</dbReference>
<dbReference type="InterPro" id="IPR039793">
    <property type="entry name" value="UROS/Hem4"/>
</dbReference>
<dbReference type="CDD" id="cd06578">
    <property type="entry name" value="HemD"/>
    <property type="match status" value="1"/>
</dbReference>
<evidence type="ECO:0000256" key="4">
    <source>
        <dbReference type="ARBA" id="ARBA00023239"/>
    </source>
</evidence>
<evidence type="ECO:0000259" key="10">
    <source>
        <dbReference type="Pfam" id="PF02602"/>
    </source>
</evidence>
<organism evidence="11 12">
    <name type="scientific">Pseudovibrio axinellae</name>
    <dbReference type="NCBI Taxonomy" id="989403"/>
    <lineage>
        <taxon>Bacteria</taxon>
        <taxon>Pseudomonadati</taxon>
        <taxon>Pseudomonadota</taxon>
        <taxon>Alphaproteobacteria</taxon>
        <taxon>Hyphomicrobiales</taxon>
        <taxon>Stappiaceae</taxon>
        <taxon>Pseudovibrio</taxon>
    </lineage>
</organism>
<gene>
    <name evidence="11" type="ORF">PsAD2_01153</name>
</gene>
<reference evidence="11 12" key="1">
    <citation type="journal article" date="2016" name="Front. Microbiol.">
        <title>Comparative Genomic Analysis Reveals a Diverse Repertoire of Genes Involved in Prokaryote-Eukaryote Interactions within the Pseudovibrio Genus.</title>
        <authorList>
            <person name="Romano S."/>
            <person name="Fernandez-Guerra A."/>
            <person name="Reen F.J."/>
            <person name="Glockner F.O."/>
            <person name="Crowley S.P."/>
            <person name="O'Sullivan O."/>
            <person name="Cotter P.D."/>
            <person name="Adams C."/>
            <person name="Dobson A.D."/>
            <person name="O'Gara F."/>
        </authorList>
    </citation>
    <scope>NUCLEOTIDE SEQUENCE [LARGE SCALE GENOMIC DNA]</scope>
    <source>
        <strain evidence="11 12">Ad2</strain>
    </source>
</reference>
<dbReference type="EC" id="4.2.1.75" evidence="3 9"/>
<keyword evidence="5 9" id="KW-0627">Porphyrin biosynthesis</keyword>
<dbReference type="EMBL" id="LMCB01000006">
    <property type="protein sequence ID" value="KZL20667.1"/>
    <property type="molecule type" value="Genomic_DNA"/>
</dbReference>
<feature type="domain" description="Tetrapyrrole biosynthesis uroporphyrinogen III synthase" evidence="10">
    <location>
        <begin position="14"/>
        <end position="229"/>
    </location>
</feature>
<comment type="pathway">
    <text evidence="1 9">Porphyrin-containing compound metabolism; protoporphyrin-IX biosynthesis; coproporphyrinogen-III from 5-aminolevulinate: step 3/4.</text>
</comment>
<comment type="similarity">
    <text evidence="2 9">Belongs to the uroporphyrinogen-III synthase family.</text>
</comment>
<dbReference type="RefSeq" id="WP_068003630.1">
    <property type="nucleotide sequence ID" value="NZ_FOFM01000007.1"/>
</dbReference>
<dbReference type="Pfam" id="PF02602">
    <property type="entry name" value="HEM4"/>
    <property type="match status" value="1"/>
</dbReference>
<sequence>MKILVTRPQPEADKTARRLVAMGHEVVIEPMLHFQPLSLCGGVAGDAKAIAVTSAKAIEALVFNDLVSSLQQLPVFCVGDATAKAAEFAGFHRVMRAHGDVDSLAKLIVESHLKGPFFYPAAVDRSGDLAGRLMQQGVACRMVETYQMVAAAKLSQITRDQLQAGGVDCALFYSARTVQAFLNVSNLEKTIVFLNSMKALCVSKRVAEHAASFGEVLVAKTPSEESLFELLTSLQG</sequence>
<dbReference type="AlphaFoldDB" id="A0A166A699"/>
<name>A0A166A699_9HYPH</name>
<evidence type="ECO:0000256" key="1">
    <source>
        <dbReference type="ARBA" id="ARBA00004772"/>
    </source>
</evidence>
<accession>A0A166A699</accession>
<comment type="function">
    <text evidence="6 9">Catalyzes cyclization of the linear tetrapyrrole, hydroxymethylbilane, to the macrocyclic uroporphyrinogen III.</text>
</comment>
<dbReference type="InterPro" id="IPR003754">
    <property type="entry name" value="4pyrrol_synth_uPrphyn_synth"/>
</dbReference>
<dbReference type="UniPathway" id="UPA00251">
    <property type="reaction ID" value="UER00320"/>
</dbReference>
<dbReference type="STRING" id="989403.SAMN05421798_107224"/>
<evidence type="ECO:0000256" key="2">
    <source>
        <dbReference type="ARBA" id="ARBA00008133"/>
    </source>
</evidence>
<proteinExistence type="inferred from homology"/>
<dbReference type="Proteomes" id="UP000076577">
    <property type="component" value="Unassembled WGS sequence"/>
</dbReference>
<dbReference type="PATRIC" id="fig|989403.3.peg.1238"/>
<evidence type="ECO:0000313" key="12">
    <source>
        <dbReference type="Proteomes" id="UP000076577"/>
    </source>
</evidence>
<dbReference type="SUPFAM" id="SSF69618">
    <property type="entry name" value="HemD-like"/>
    <property type="match status" value="1"/>
</dbReference>
<dbReference type="InterPro" id="IPR036108">
    <property type="entry name" value="4pyrrol_syn_uPrphyn_synt_sf"/>
</dbReference>
<evidence type="ECO:0000256" key="9">
    <source>
        <dbReference type="RuleBase" id="RU366031"/>
    </source>
</evidence>
<protein>
    <recommendedName>
        <fullName evidence="7 9">Uroporphyrinogen-III synthase</fullName>
        <ecNumber evidence="3 9">4.2.1.75</ecNumber>
    </recommendedName>
</protein>
<keyword evidence="4 9" id="KW-0456">Lyase</keyword>
<dbReference type="PANTHER" id="PTHR38042:SF1">
    <property type="entry name" value="UROPORPHYRINOGEN-III SYNTHASE, CHLOROPLASTIC"/>
    <property type="match status" value="1"/>
</dbReference>
<evidence type="ECO:0000256" key="8">
    <source>
        <dbReference type="ARBA" id="ARBA00048617"/>
    </source>
</evidence>
<evidence type="ECO:0000313" key="11">
    <source>
        <dbReference type="EMBL" id="KZL20667.1"/>
    </source>
</evidence>
<comment type="catalytic activity">
    <reaction evidence="8 9">
        <text>hydroxymethylbilane = uroporphyrinogen III + H2O</text>
        <dbReference type="Rhea" id="RHEA:18965"/>
        <dbReference type="ChEBI" id="CHEBI:15377"/>
        <dbReference type="ChEBI" id="CHEBI:57308"/>
        <dbReference type="ChEBI" id="CHEBI:57845"/>
        <dbReference type="EC" id="4.2.1.75"/>
    </reaction>
</comment>